<evidence type="ECO:0000313" key="1">
    <source>
        <dbReference type="EMBL" id="JAD69200.1"/>
    </source>
</evidence>
<organism evidence="1">
    <name type="scientific">Arundo donax</name>
    <name type="common">Giant reed</name>
    <name type="synonym">Donax arundinaceus</name>
    <dbReference type="NCBI Taxonomy" id="35708"/>
    <lineage>
        <taxon>Eukaryota</taxon>
        <taxon>Viridiplantae</taxon>
        <taxon>Streptophyta</taxon>
        <taxon>Embryophyta</taxon>
        <taxon>Tracheophyta</taxon>
        <taxon>Spermatophyta</taxon>
        <taxon>Magnoliopsida</taxon>
        <taxon>Liliopsida</taxon>
        <taxon>Poales</taxon>
        <taxon>Poaceae</taxon>
        <taxon>PACMAD clade</taxon>
        <taxon>Arundinoideae</taxon>
        <taxon>Arundineae</taxon>
        <taxon>Arundo</taxon>
    </lineage>
</organism>
<dbReference type="EMBL" id="GBRH01228695">
    <property type="protein sequence ID" value="JAD69200.1"/>
    <property type="molecule type" value="Transcribed_RNA"/>
</dbReference>
<name>A0A0A9C733_ARUDO</name>
<reference evidence="1" key="2">
    <citation type="journal article" date="2015" name="Data Brief">
        <title>Shoot transcriptome of the giant reed, Arundo donax.</title>
        <authorList>
            <person name="Barrero R.A."/>
            <person name="Guerrero F.D."/>
            <person name="Moolhuijzen P."/>
            <person name="Goolsby J.A."/>
            <person name="Tidwell J."/>
            <person name="Bellgard S.E."/>
            <person name="Bellgard M.I."/>
        </authorList>
    </citation>
    <scope>NUCLEOTIDE SEQUENCE</scope>
    <source>
        <tissue evidence="1">Shoot tissue taken approximately 20 cm above the soil surface</tissue>
    </source>
</reference>
<reference evidence="1" key="1">
    <citation type="submission" date="2014-09" db="EMBL/GenBank/DDBJ databases">
        <authorList>
            <person name="Magalhaes I.L.F."/>
            <person name="Oliveira U."/>
            <person name="Santos F.R."/>
            <person name="Vidigal T.H.D.A."/>
            <person name="Brescovit A.D."/>
            <person name="Santos A.J."/>
        </authorList>
    </citation>
    <scope>NUCLEOTIDE SEQUENCE</scope>
    <source>
        <tissue evidence="1">Shoot tissue taken approximately 20 cm above the soil surface</tissue>
    </source>
</reference>
<dbReference type="AlphaFoldDB" id="A0A0A9C733"/>
<accession>A0A0A9C733</accession>
<sequence length="28" mass="3351">MGNSNWQLSLLLFPFLCQVAPHLSDWFW</sequence>
<protein>
    <submittedName>
        <fullName evidence="1">Uncharacterized protein</fullName>
    </submittedName>
</protein>
<proteinExistence type="predicted"/>